<dbReference type="EMBL" id="BLXT01002663">
    <property type="protein sequence ID" value="GFN96171.1"/>
    <property type="molecule type" value="Genomic_DNA"/>
</dbReference>
<comment type="caution">
    <text evidence="2">The sequence shown here is derived from an EMBL/GenBank/DDBJ whole genome shotgun (WGS) entry which is preliminary data.</text>
</comment>
<keyword evidence="1" id="KW-0812">Transmembrane</keyword>
<organism evidence="2 3">
    <name type="scientific">Plakobranchus ocellatus</name>
    <dbReference type="NCBI Taxonomy" id="259542"/>
    <lineage>
        <taxon>Eukaryota</taxon>
        <taxon>Metazoa</taxon>
        <taxon>Spiralia</taxon>
        <taxon>Lophotrochozoa</taxon>
        <taxon>Mollusca</taxon>
        <taxon>Gastropoda</taxon>
        <taxon>Heterobranchia</taxon>
        <taxon>Euthyneura</taxon>
        <taxon>Panpulmonata</taxon>
        <taxon>Sacoglossa</taxon>
        <taxon>Placobranchoidea</taxon>
        <taxon>Plakobranchidae</taxon>
        <taxon>Plakobranchus</taxon>
    </lineage>
</organism>
<feature type="transmembrane region" description="Helical" evidence="1">
    <location>
        <begin position="81"/>
        <end position="101"/>
    </location>
</feature>
<keyword evidence="1" id="KW-0472">Membrane</keyword>
<gene>
    <name evidence="2" type="ORF">PoB_002267700</name>
</gene>
<reference evidence="2 3" key="1">
    <citation type="journal article" date="2021" name="Elife">
        <title>Chloroplast acquisition without the gene transfer in kleptoplastic sea slugs, Plakobranchus ocellatus.</title>
        <authorList>
            <person name="Maeda T."/>
            <person name="Takahashi S."/>
            <person name="Yoshida T."/>
            <person name="Shimamura S."/>
            <person name="Takaki Y."/>
            <person name="Nagai Y."/>
            <person name="Toyoda A."/>
            <person name="Suzuki Y."/>
            <person name="Arimoto A."/>
            <person name="Ishii H."/>
            <person name="Satoh N."/>
            <person name="Nishiyama T."/>
            <person name="Hasebe M."/>
            <person name="Maruyama T."/>
            <person name="Minagawa J."/>
            <person name="Obokata J."/>
            <person name="Shigenobu S."/>
        </authorList>
    </citation>
    <scope>NUCLEOTIDE SEQUENCE [LARGE SCALE GENOMIC DNA]</scope>
</reference>
<evidence type="ECO:0000313" key="2">
    <source>
        <dbReference type="EMBL" id="GFN96171.1"/>
    </source>
</evidence>
<dbReference type="Proteomes" id="UP000735302">
    <property type="component" value="Unassembled WGS sequence"/>
</dbReference>
<protein>
    <submittedName>
        <fullName evidence="2">Uncharacterized protein</fullName>
    </submittedName>
</protein>
<keyword evidence="3" id="KW-1185">Reference proteome</keyword>
<name>A0AAV3ZNS4_9GAST</name>
<dbReference type="AlphaFoldDB" id="A0AAV3ZNS4"/>
<evidence type="ECO:0000256" key="1">
    <source>
        <dbReference type="SAM" id="Phobius"/>
    </source>
</evidence>
<sequence length="137" mass="15460">MERWVPSYKDNLLKKREHLCLVVTVNRRKGDGRSASMLQLQYHTVFFPPTDTRANTEKCWPIWKDNYADKRDGNTRQRRDFSLSIHTLLVSALFISSLSTAPAHSALCPVSKASGGTPCVNIHTNLGRISSTDTIKD</sequence>
<proteinExistence type="predicted"/>
<keyword evidence="1" id="KW-1133">Transmembrane helix</keyword>
<evidence type="ECO:0000313" key="3">
    <source>
        <dbReference type="Proteomes" id="UP000735302"/>
    </source>
</evidence>
<accession>A0AAV3ZNS4</accession>